<evidence type="ECO:0000313" key="2">
    <source>
        <dbReference type="Proteomes" id="UP000238937"/>
    </source>
</evidence>
<protein>
    <submittedName>
        <fullName evidence="1">Uncharacterized protein</fullName>
    </submittedName>
</protein>
<gene>
    <name evidence="1" type="ORF">C7B77_14695</name>
</gene>
<dbReference type="AlphaFoldDB" id="A0A2T1GDS6"/>
<keyword evidence="2" id="KW-1185">Reference proteome</keyword>
<name>A0A2T1GDS6_9CYAN</name>
<comment type="caution">
    <text evidence="1">The sequence shown here is derived from an EMBL/GenBank/DDBJ whole genome shotgun (WGS) entry which is preliminary data.</text>
</comment>
<sequence>MLYSPDRRSKSCQGYLGTILGEMLRKTYFLVTFSHSRAIEHPDAFFWPQNYREWRFRAIIYSVTLLAKATRLY</sequence>
<reference evidence="1 2" key="1">
    <citation type="submission" date="2018-03" db="EMBL/GenBank/DDBJ databases">
        <title>The ancient ancestry and fast evolution of plastids.</title>
        <authorList>
            <person name="Moore K.R."/>
            <person name="Magnabosco C."/>
            <person name="Momper L."/>
            <person name="Gold D.A."/>
            <person name="Bosak T."/>
            <person name="Fournier G.P."/>
        </authorList>
    </citation>
    <scope>NUCLEOTIDE SEQUENCE [LARGE SCALE GENOMIC DNA]</scope>
    <source>
        <strain evidence="1 2">CCALA 037</strain>
    </source>
</reference>
<evidence type="ECO:0000313" key="1">
    <source>
        <dbReference type="EMBL" id="PSB55547.1"/>
    </source>
</evidence>
<organism evidence="1 2">
    <name type="scientific">Chamaesiphon polymorphus CCALA 037</name>
    <dbReference type="NCBI Taxonomy" id="2107692"/>
    <lineage>
        <taxon>Bacteria</taxon>
        <taxon>Bacillati</taxon>
        <taxon>Cyanobacteriota</taxon>
        <taxon>Cyanophyceae</taxon>
        <taxon>Gomontiellales</taxon>
        <taxon>Chamaesiphonaceae</taxon>
        <taxon>Chamaesiphon</taxon>
    </lineage>
</organism>
<proteinExistence type="predicted"/>
<dbReference type="Proteomes" id="UP000238937">
    <property type="component" value="Unassembled WGS sequence"/>
</dbReference>
<dbReference type="EMBL" id="PVWO01000180">
    <property type="protein sequence ID" value="PSB55547.1"/>
    <property type="molecule type" value="Genomic_DNA"/>
</dbReference>
<accession>A0A2T1GDS6</accession>